<protein>
    <submittedName>
        <fullName evidence="2">Acetamidase/formamidase family protein</fullName>
    </submittedName>
</protein>
<proteinExistence type="predicted"/>
<comment type="caution">
    <text evidence="2">The sequence shown here is derived from an EMBL/GenBank/DDBJ whole genome shotgun (WGS) entry which is preliminary data.</text>
</comment>
<dbReference type="RefSeq" id="WP_343885885.1">
    <property type="nucleotide sequence ID" value="NZ_BAAAKI010000011.1"/>
</dbReference>
<dbReference type="Gene3D" id="2.60.120.580">
    <property type="entry name" value="Acetamidase/Formamidase-like domains"/>
    <property type="match status" value="2"/>
</dbReference>
<dbReference type="InterPro" id="IPR006311">
    <property type="entry name" value="TAT_signal"/>
</dbReference>
<name>A0ABW1X4Z0_9ACTN</name>
<dbReference type="PANTHER" id="PTHR31891:SF1">
    <property type="entry name" value="FORMAMIDASE C869.04-RELATED"/>
    <property type="match status" value="1"/>
</dbReference>
<feature type="region of interest" description="Disordered" evidence="1">
    <location>
        <begin position="46"/>
        <end position="70"/>
    </location>
</feature>
<dbReference type="SUPFAM" id="SSF141130">
    <property type="entry name" value="Acetamidase/Formamidase-like"/>
    <property type="match status" value="1"/>
</dbReference>
<evidence type="ECO:0000256" key="1">
    <source>
        <dbReference type="SAM" id="MobiDB-lite"/>
    </source>
</evidence>
<evidence type="ECO:0000313" key="3">
    <source>
        <dbReference type="Proteomes" id="UP001596266"/>
    </source>
</evidence>
<reference evidence="3" key="1">
    <citation type="journal article" date="2019" name="Int. J. Syst. Evol. Microbiol.">
        <title>The Global Catalogue of Microorganisms (GCM) 10K type strain sequencing project: providing services to taxonomists for standard genome sequencing and annotation.</title>
        <authorList>
            <consortium name="The Broad Institute Genomics Platform"/>
            <consortium name="The Broad Institute Genome Sequencing Center for Infectious Disease"/>
            <person name="Wu L."/>
            <person name="Ma J."/>
        </authorList>
    </citation>
    <scope>NUCLEOTIDE SEQUENCE [LARGE SCALE GENOMIC DNA]</scope>
    <source>
        <strain evidence="3">CGMCC 1.15277</strain>
    </source>
</reference>
<dbReference type="PANTHER" id="PTHR31891">
    <property type="entry name" value="FORMAMIDASE C869.04-RELATED"/>
    <property type="match status" value="1"/>
</dbReference>
<gene>
    <name evidence="2" type="ORF">ACFP57_08085</name>
</gene>
<dbReference type="Proteomes" id="UP001596266">
    <property type="component" value="Unassembled WGS sequence"/>
</dbReference>
<evidence type="ECO:0000313" key="2">
    <source>
        <dbReference type="EMBL" id="MFC6396941.1"/>
    </source>
</evidence>
<dbReference type="InterPro" id="IPR004304">
    <property type="entry name" value="FmdA_AmdA"/>
</dbReference>
<sequence length="458" mass="47726">MHVPHNAPTPPEAATTLAHVLGRRGFLATSAAATAIGAGSIASPATAAAGSSRKGSARSGREVVGGAPLQPHRGTIVGDHYLASATEEVIWGYVPTVHTAPVSRMRSGRTITIDALSHEGILEDQGRDPVAWFGEHGVSRRNVLSDAIDVAAHYNRHPRNFDADGPHVVTGPVFVEGAERGDVLKIETVDLRTRVPYGVVSSRHGKGTLAVGANGAAPAGISLAEVMPPHASDHRETGDPATYGNVSVFASIKGGRARMAAGSRTLSFAPKLFFGMMGVARSEARTLTDPSAHSVPPTLGGGNIDIRHLGIGSTFYLPVTAEGALFYVGDPHHAMGSGEVALTAMEGSLRGTFRLTVCKPGSGDAPSVAYRHPFGETADSWIPIGLSDPDGLSNGSSSDLNIAMRRAVVNALDHLEFDLGVPRQVAYAYLSAASDFYVSQFVDRTTGVHGLISKADFA</sequence>
<dbReference type="Gene3D" id="3.10.28.20">
    <property type="entry name" value="Acetamidase/Formamidase-like domains"/>
    <property type="match status" value="1"/>
</dbReference>
<feature type="compositionally biased region" description="Low complexity" evidence="1">
    <location>
        <begin position="46"/>
        <end position="58"/>
    </location>
</feature>
<keyword evidence="3" id="KW-1185">Reference proteome</keyword>
<dbReference type="PROSITE" id="PS51318">
    <property type="entry name" value="TAT"/>
    <property type="match status" value="1"/>
</dbReference>
<dbReference type="EMBL" id="JBHSUA010000016">
    <property type="protein sequence ID" value="MFC6396941.1"/>
    <property type="molecule type" value="Genomic_DNA"/>
</dbReference>
<dbReference type="Pfam" id="PF03069">
    <property type="entry name" value="FmdA_AmdA"/>
    <property type="match status" value="1"/>
</dbReference>
<accession>A0ABW1X4Z0</accession>
<organism evidence="2 3">
    <name type="scientific">Luteococcus sanguinis</name>
    <dbReference type="NCBI Taxonomy" id="174038"/>
    <lineage>
        <taxon>Bacteria</taxon>
        <taxon>Bacillati</taxon>
        <taxon>Actinomycetota</taxon>
        <taxon>Actinomycetes</taxon>
        <taxon>Propionibacteriales</taxon>
        <taxon>Propionibacteriaceae</taxon>
        <taxon>Luteococcus</taxon>
    </lineage>
</organism>